<evidence type="ECO:0000256" key="5">
    <source>
        <dbReference type="ARBA" id="ARBA00022679"/>
    </source>
</evidence>
<evidence type="ECO:0000256" key="1">
    <source>
        <dbReference type="ARBA" id="ARBA00000012"/>
    </source>
</evidence>
<dbReference type="PANTHER" id="PTHR20941:SF1">
    <property type="entry name" value="FOLIC ACID SYNTHESIS PROTEIN FOL1"/>
    <property type="match status" value="1"/>
</dbReference>
<dbReference type="PANTHER" id="PTHR20941">
    <property type="entry name" value="FOLATE SYNTHESIS PROTEINS"/>
    <property type="match status" value="1"/>
</dbReference>
<sequence>MKEKSINLNGRLLSLKSPVVMGILNATPDSFYAGSRQATEAAIAQRIETILTEGGTIVDIGGYSSRPDAAEVTEADEWQRIEPALKRMQKDYPDVPVSVDTFRAAIARRAVEEYGVALINDISGGMLDAQMFDTVASLQVPYILMHMRGTPQTMQQHTDYDDLMEEIMLYFAQKVRTLRQLGVNDVILDPGFGFAKTLGQNYELMRSLTEFSLHFDTPLLVGISRKSMIYRLLNTTPEESLNGTTVLNTYALLNGADILRVHDVKAAAEAIEIVKQLTLS</sequence>
<evidence type="ECO:0000259" key="9">
    <source>
        <dbReference type="PROSITE" id="PS50972"/>
    </source>
</evidence>
<dbReference type="InterPro" id="IPR006390">
    <property type="entry name" value="DHP_synth_dom"/>
</dbReference>
<evidence type="ECO:0000256" key="7">
    <source>
        <dbReference type="ARBA" id="ARBA00022842"/>
    </source>
</evidence>
<dbReference type="CDD" id="cd00739">
    <property type="entry name" value="DHPS"/>
    <property type="match status" value="1"/>
</dbReference>
<comment type="cofactor">
    <cofactor evidence="2">
        <name>Mg(2+)</name>
        <dbReference type="ChEBI" id="CHEBI:18420"/>
    </cofactor>
</comment>
<dbReference type="AlphaFoldDB" id="A0A3P1XN44"/>
<protein>
    <recommendedName>
        <fullName evidence="4">dihydropteroate synthase</fullName>
        <ecNumber evidence="4">2.5.1.15</ecNumber>
    </recommendedName>
</protein>
<keyword evidence="6" id="KW-0479">Metal-binding</keyword>
<dbReference type="RefSeq" id="WP_124752073.1">
    <property type="nucleotide sequence ID" value="NZ_RQYS01000043.1"/>
</dbReference>
<dbReference type="PROSITE" id="PS50972">
    <property type="entry name" value="PTERIN_BINDING"/>
    <property type="match status" value="1"/>
</dbReference>
<dbReference type="EC" id="2.5.1.15" evidence="4"/>
<reference evidence="10 11" key="1">
    <citation type="submission" date="2018-11" db="EMBL/GenBank/DDBJ databases">
        <title>Genomes From Bacteria Associated with the Canine Oral Cavity: a Test Case for Automated Genome-Based Taxonomic Assignment.</title>
        <authorList>
            <person name="Coil D.A."/>
            <person name="Jospin G."/>
            <person name="Darling A.E."/>
            <person name="Wallis C."/>
            <person name="Davis I.J."/>
            <person name="Harris S."/>
            <person name="Eisen J.A."/>
            <person name="Holcombe L.J."/>
            <person name="O'Flynn C."/>
        </authorList>
    </citation>
    <scope>NUCLEOTIDE SEQUENCE [LARGE SCALE GENOMIC DNA]</scope>
    <source>
        <strain evidence="10 11">OH2617_COT-023</strain>
    </source>
</reference>
<dbReference type="InterPro" id="IPR000489">
    <property type="entry name" value="Pterin-binding_dom"/>
</dbReference>
<dbReference type="Gene3D" id="3.20.20.20">
    <property type="entry name" value="Dihydropteroate synthase-like"/>
    <property type="match status" value="1"/>
</dbReference>
<dbReference type="EMBL" id="RQYS01000043">
    <property type="protein sequence ID" value="RRD59420.1"/>
    <property type="molecule type" value="Genomic_DNA"/>
</dbReference>
<evidence type="ECO:0000256" key="6">
    <source>
        <dbReference type="ARBA" id="ARBA00022723"/>
    </source>
</evidence>
<feature type="domain" description="Pterin-binding" evidence="9">
    <location>
        <begin position="18"/>
        <end position="272"/>
    </location>
</feature>
<dbReference type="InterPro" id="IPR045031">
    <property type="entry name" value="DHP_synth-like"/>
</dbReference>
<dbReference type="GO" id="GO:0046872">
    <property type="term" value="F:metal ion binding"/>
    <property type="evidence" value="ECO:0007669"/>
    <property type="project" value="UniProtKB-KW"/>
</dbReference>
<dbReference type="GO" id="GO:0005829">
    <property type="term" value="C:cytosol"/>
    <property type="evidence" value="ECO:0007669"/>
    <property type="project" value="TreeGrafter"/>
</dbReference>
<dbReference type="SUPFAM" id="SSF51717">
    <property type="entry name" value="Dihydropteroate synthetase-like"/>
    <property type="match status" value="1"/>
</dbReference>
<dbReference type="Pfam" id="PF00809">
    <property type="entry name" value="Pterin_bind"/>
    <property type="match status" value="1"/>
</dbReference>
<gene>
    <name evidence="10" type="primary">folP</name>
    <name evidence="10" type="ORF">EII40_09785</name>
</gene>
<dbReference type="Proteomes" id="UP000278609">
    <property type="component" value="Unassembled WGS sequence"/>
</dbReference>
<proteinExistence type="predicted"/>
<comment type="caution">
    <text evidence="10">The sequence shown here is derived from an EMBL/GenBank/DDBJ whole genome shotgun (WGS) entry which is preliminary data.</text>
</comment>
<evidence type="ECO:0000256" key="2">
    <source>
        <dbReference type="ARBA" id="ARBA00001946"/>
    </source>
</evidence>
<evidence type="ECO:0000256" key="4">
    <source>
        <dbReference type="ARBA" id="ARBA00012458"/>
    </source>
</evidence>
<accession>A0A3P1XN44</accession>
<keyword evidence="8" id="KW-0289">Folate biosynthesis</keyword>
<comment type="pathway">
    <text evidence="3">Cofactor biosynthesis; tetrahydrofolate biosynthesis; 7,8-dihydrofolate from 2-amino-4-hydroxy-6-hydroxymethyl-7,8-dihydropteridine diphosphate and 4-aminobenzoate: step 1/2.</text>
</comment>
<name>A0A3P1XN44_TANFO</name>
<keyword evidence="5 10" id="KW-0808">Transferase</keyword>
<comment type="catalytic activity">
    <reaction evidence="1">
        <text>(7,8-dihydropterin-6-yl)methyl diphosphate + 4-aminobenzoate = 7,8-dihydropteroate + diphosphate</text>
        <dbReference type="Rhea" id="RHEA:19949"/>
        <dbReference type="ChEBI" id="CHEBI:17836"/>
        <dbReference type="ChEBI" id="CHEBI:17839"/>
        <dbReference type="ChEBI" id="CHEBI:33019"/>
        <dbReference type="ChEBI" id="CHEBI:72950"/>
        <dbReference type="EC" id="2.5.1.15"/>
    </reaction>
</comment>
<keyword evidence="7" id="KW-0460">Magnesium</keyword>
<dbReference type="NCBIfam" id="TIGR01496">
    <property type="entry name" value="DHPS"/>
    <property type="match status" value="1"/>
</dbReference>
<dbReference type="GO" id="GO:0046654">
    <property type="term" value="P:tetrahydrofolate biosynthetic process"/>
    <property type="evidence" value="ECO:0007669"/>
    <property type="project" value="TreeGrafter"/>
</dbReference>
<organism evidence="10 11">
    <name type="scientific">Tannerella forsythia</name>
    <name type="common">Bacteroides forsythus</name>
    <dbReference type="NCBI Taxonomy" id="28112"/>
    <lineage>
        <taxon>Bacteria</taxon>
        <taxon>Pseudomonadati</taxon>
        <taxon>Bacteroidota</taxon>
        <taxon>Bacteroidia</taxon>
        <taxon>Bacteroidales</taxon>
        <taxon>Tannerellaceae</taxon>
        <taxon>Tannerella</taxon>
    </lineage>
</organism>
<evidence type="ECO:0000256" key="3">
    <source>
        <dbReference type="ARBA" id="ARBA00004763"/>
    </source>
</evidence>
<evidence type="ECO:0000313" key="11">
    <source>
        <dbReference type="Proteomes" id="UP000278609"/>
    </source>
</evidence>
<evidence type="ECO:0000256" key="8">
    <source>
        <dbReference type="ARBA" id="ARBA00022909"/>
    </source>
</evidence>
<dbReference type="InterPro" id="IPR011005">
    <property type="entry name" value="Dihydropteroate_synth-like_sf"/>
</dbReference>
<dbReference type="GO" id="GO:0004156">
    <property type="term" value="F:dihydropteroate synthase activity"/>
    <property type="evidence" value="ECO:0007669"/>
    <property type="project" value="UniProtKB-EC"/>
</dbReference>
<evidence type="ECO:0000313" key="10">
    <source>
        <dbReference type="EMBL" id="RRD59420.1"/>
    </source>
</evidence>
<dbReference type="OrthoDB" id="9811744at2"/>
<dbReference type="GO" id="GO:0046656">
    <property type="term" value="P:folic acid biosynthetic process"/>
    <property type="evidence" value="ECO:0007669"/>
    <property type="project" value="UniProtKB-KW"/>
</dbReference>